<dbReference type="InterPro" id="IPR010259">
    <property type="entry name" value="S8pro/Inhibitor_I9"/>
</dbReference>
<dbReference type="PRINTS" id="PR00723">
    <property type="entry name" value="SUBTILISIN"/>
</dbReference>
<evidence type="ECO:0000256" key="9">
    <source>
        <dbReference type="PIRSR" id="PIRSR615500-1"/>
    </source>
</evidence>
<dbReference type="CDD" id="cd02120">
    <property type="entry name" value="PA_subtilisin_like"/>
    <property type="match status" value="1"/>
</dbReference>
<dbReference type="Gene3D" id="3.40.50.200">
    <property type="entry name" value="Peptidase S8/S53 domain"/>
    <property type="match status" value="1"/>
</dbReference>
<evidence type="ECO:0000313" key="15">
    <source>
        <dbReference type="EMBL" id="KAK1430273.1"/>
    </source>
</evidence>
<comment type="subcellular location">
    <subcellularLocation>
        <location evidence="1">Secreted</location>
    </subcellularLocation>
</comment>
<sequence>MAQSLNILFIFTSTIISFTLSSSSDDYRAYIVHMDKSMIPSPFSNHHNWYTSLLSSLSDEVPSMHLYTYNHVMDGFSAVLTKSQMAQLENMSGHLATFEDKLGQLHTTHTPKFLGLNKDVGLWPVSSFGEDMIIGMFDTGIWPESKSFHDEGMSEVPSRWRGACETKGFCNKKLIGARSFSQGMKHLNENISTTNDYNSPRDYRGHGTHTSSTAAGTHVPFASYFGYANGTATGIAPKARLAMYKVLFFNNSYEAAASDTLAGMDQAIEDGVDLMSLSLGFGDDTPFYNNPIAIGAFASMQKGIFVSCSAGNSGPLAYTVHNGAPWITTVGAGTIDRHFAAYVTPGDRSYGTMIGKSVFPKNMLVENVGVYYGYGNKSKENCEVNSLSPKDVKGKYIFCEFDDDIFIRLYELATIRVAGVIFSTDLDKFLPPELFTFPLVILEPKIGKLLKRYIINTKNASISVKYGETLLGVKPAPQVADFSSRGPSRQSAWILKPDLLAPGVDILAAWAPNRETAQIEDDYLFSDFKLDSGTSMSCPHVVGIAALLKSTHPDWSPAAIRSAMMTTANILDNNKNIIVDLMTGVHATPLDYGSGHVNPNKAMDPGLVYDIQPHDYINYMCAMNYTQHEIKIISKKPEINCENASLDLNYPSFIVVLNNTKTIRCTFKRVLTNVGAPSCSYRAEVNTPPTGMSVVVKPSVIFFEGRYNVAKFEVIIDVDMSGARRADNEYVGNYGHLSWLEVNGTHVVRSPIISVIASHAKQL</sequence>
<evidence type="ECO:0000256" key="5">
    <source>
        <dbReference type="ARBA" id="ARBA00022729"/>
    </source>
</evidence>
<comment type="caution">
    <text evidence="15">The sequence shown here is derived from an EMBL/GenBank/DDBJ whole genome shotgun (WGS) entry which is preliminary data.</text>
</comment>
<feature type="active site" description="Charge relay system" evidence="9 10">
    <location>
        <position position="206"/>
    </location>
</feature>
<evidence type="ECO:0000256" key="11">
    <source>
        <dbReference type="SAM" id="SignalP"/>
    </source>
</evidence>
<dbReference type="Pfam" id="PF00082">
    <property type="entry name" value="Peptidase_S8"/>
    <property type="match status" value="1"/>
</dbReference>
<keyword evidence="3" id="KW-0964">Secreted</keyword>
<evidence type="ECO:0000259" key="12">
    <source>
        <dbReference type="Pfam" id="PF00082"/>
    </source>
</evidence>
<keyword evidence="5 11" id="KW-0732">Signal</keyword>
<feature type="domain" description="Peptidase S8/S53" evidence="12">
    <location>
        <begin position="129"/>
        <end position="573"/>
    </location>
</feature>
<dbReference type="InterPro" id="IPR015500">
    <property type="entry name" value="Peptidase_S8_subtilisin-rel"/>
</dbReference>
<comment type="similarity">
    <text evidence="2 10">Belongs to the peptidase S8 family.</text>
</comment>
<dbReference type="PANTHER" id="PTHR10795">
    <property type="entry name" value="PROPROTEIN CONVERTASE SUBTILISIN/KEXIN"/>
    <property type="match status" value="1"/>
</dbReference>
<feature type="signal peptide" evidence="11">
    <location>
        <begin position="1"/>
        <end position="21"/>
    </location>
</feature>
<evidence type="ECO:0000256" key="2">
    <source>
        <dbReference type="ARBA" id="ARBA00011073"/>
    </source>
</evidence>
<accession>A0AAD8KWF1</accession>
<evidence type="ECO:0000256" key="10">
    <source>
        <dbReference type="PROSITE-ProRule" id="PRU01240"/>
    </source>
</evidence>
<dbReference type="InterPro" id="IPR045051">
    <property type="entry name" value="SBT"/>
</dbReference>
<dbReference type="FunFam" id="3.40.50.200:FF:000006">
    <property type="entry name" value="Subtilisin-like protease SBT1.5"/>
    <property type="match status" value="1"/>
</dbReference>
<dbReference type="EMBL" id="JAUHHV010000003">
    <property type="protein sequence ID" value="KAK1430273.1"/>
    <property type="molecule type" value="Genomic_DNA"/>
</dbReference>
<evidence type="ECO:0000313" key="16">
    <source>
        <dbReference type="Proteomes" id="UP001229421"/>
    </source>
</evidence>
<dbReference type="InterPro" id="IPR034197">
    <property type="entry name" value="Peptidases_S8_3"/>
</dbReference>
<keyword evidence="8" id="KW-0325">Glycoprotein</keyword>
<dbReference type="InterPro" id="IPR036852">
    <property type="entry name" value="Peptidase_S8/S53_dom_sf"/>
</dbReference>
<keyword evidence="16" id="KW-1185">Reference proteome</keyword>
<feature type="active site" description="Charge relay system" evidence="9 10">
    <location>
        <position position="535"/>
    </location>
</feature>
<dbReference type="GO" id="GO:0004252">
    <property type="term" value="F:serine-type endopeptidase activity"/>
    <property type="evidence" value="ECO:0007669"/>
    <property type="project" value="UniProtKB-UniRule"/>
</dbReference>
<dbReference type="GO" id="GO:0005576">
    <property type="term" value="C:extracellular region"/>
    <property type="evidence" value="ECO:0007669"/>
    <property type="project" value="UniProtKB-SubCell"/>
</dbReference>
<dbReference type="Proteomes" id="UP001229421">
    <property type="component" value="Unassembled WGS sequence"/>
</dbReference>
<dbReference type="AlphaFoldDB" id="A0AAD8KWF1"/>
<keyword evidence="6 10" id="KW-0378">Hydrolase</keyword>
<dbReference type="InterPro" id="IPR037045">
    <property type="entry name" value="S8pro/Inhibitor_I9_sf"/>
</dbReference>
<evidence type="ECO:0000259" key="14">
    <source>
        <dbReference type="Pfam" id="PF17766"/>
    </source>
</evidence>
<name>A0AAD8KWF1_TARER</name>
<dbReference type="GO" id="GO:0006508">
    <property type="term" value="P:proteolysis"/>
    <property type="evidence" value="ECO:0007669"/>
    <property type="project" value="UniProtKB-KW"/>
</dbReference>
<dbReference type="Pfam" id="PF17766">
    <property type="entry name" value="fn3_6"/>
    <property type="match status" value="1"/>
</dbReference>
<dbReference type="Gene3D" id="2.60.40.2310">
    <property type="match status" value="1"/>
</dbReference>
<dbReference type="Gene3D" id="3.50.30.30">
    <property type="match status" value="1"/>
</dbReference>
<keyword evidence="4 10" id="KW-0645">Protease</keyword>
<dbReference type="PROSITE" id="PS00138">
    <property type="entry name" value="SUBTILASE_SER"/>
    <property type="match status" value="1"/>
</dbReference>
<evidence type="ECO:0000256" key="4">
    <source>
        <dbReference type="ARBA" id="ARBA00022670"/>
    </source>
</evidence>
<dbReference type="InterPro" id="IPR000209">
    <property type="entry name" value="Peptidase_S8/S53_dom"/>
</dbReference>
<evidence type="ECO:0000256" key="7">
    <source>
        <dbReference type="ARBA" id="ARBA00022825"/>
    </source>
</evidence>
<evidence type="ECO:0000259" key="13">
    <source>
        <dbReference type="Pfam" id="PF05922"/>
    </source>
</evidence>
<feature type="domain" description="Inhibitor I9" evidence="13">
    <location>
        <begin position="30"/>
        <end position="106"/>
    </location>
</feature>
<dbReference type="Pfam" id="PF05922">
    <property type="entry name" value="Inhibitor_I9"/>
    <property type="match status" value="1"/>
</dbReference>
<dbReference type="FunFam" id="3.30.70.80:FF:000003">
    <property type="entry name" value="Subtilisin-like protease SBT1.9"/>
    <property type="match status" value="1"/>
</dbReference>
<feature type="chain" id="PRO_5041955459" evidence="11">
    <location>
        <begin position="22"/>
        <end position="763"/>
    </location>
</feature>
<protein>
    <submittedName>
        <fullName evidence="15">Uncharacterized protein</fullName>
    </submittedName>
</protein>
<dbReference type="PROSITE" id="PS51892">
    <property type="entry name" value="SUBTILASE"/>
    <property type="match status" value="1"/>
</dbReference>
<proteinExistence type="inferred from homology"/>
<evidence type="ECO:0000256" key="3">
    <source>
        <dbReference type="ARBA" id="ARBA00022525"/>
    </source>
</evidence>
<dbReference type="CDD" id="cd04852">
    <property type="entry name" value="Peptidases_S8_3"/>
    <property type="match status" value="1"/>
</dbReference>
<feature type="domain" description="Subtilisin-like protease fibronectin type-III" evidence="14">
    <location>
        <begin position="647"/>
        <end position="753"/>
    </location>
</feature>
<evidence type="ECO:0000256" key="6">
    <source>
        <dbReference type="ARBA" id="ARBA00022801"/>
    </source>
</evidence>
<gene>
    <name evidence="15" type="ORF">QVD17_12904</name>
</gene>
<keyword evidence="7 10" id="KW-0720">Serine protease</keyword>
<feature type="active site" description="Charge relay system" evidence="9 10">
    <location>
        <position position="138"/>
    </location>
</feature>
<reference evidence="15" key="1">
    <citation type="journal article" date="2023" name="bioRxiv">
        <title>Improved chromosome-level genome assembly for marigold (Tagetes erecta).</title>
        <authorList>
            <person name="Jiang F."/>
            <person name="Yuan L."/>
            <person name="Wang S."/>
            <person name="Wang H."/>
            <person name="Xu D."/>
            <person name="Wang A."/>
            <person name="Fan W."/>
        </authorList>
    </citation>
    <scope>NUCLEOTIDE SEQUENCE</scope>
    <source>
        <strain evidence="15">WSJ</strain>
        <tissue evidence="15">Leaf</tissue>
    </source>
</reference>
<dbReference type="InterPro" id="IPR041469">
    <property type="entry name" value="Subtilisin-like_FN3"/>
</dbReference>
<evidence type="ECO:0000256" key="8">
    <source>
        <dbReference type="ARBA" id="ARBA00023180"/>
    </source>
</evidence>
<dbReference type="SUPFAM" id="SSF52743">
    <property type="entry name" value="Subtilisin-like"/>
    <property type="match status" value="1"/>
</dbReference>
<dbReference type="Gene3D" id="3.30.70.80">
    <property type="entry name" value="Peptidase S8 propeptide/proteinase inhibitor I9"/>
    <property type="match status" value="1"/>
</dbReference>
<evidence type="ECO:0000256" key="1">
    <source>
        <dbReference type="ARBA" id="ARBA00004613"/>
    </source>
</evidence>
<organism evidence="15 16">
    <name type="scientific">Tagetes erecta</name>
    <name type="common">African marigold</name>
    <dbReference type="NCBI Taxonomy" id="13708"/>
    <lineage>
        <taxon>Eukaryota</taxon>
        <taxon>Viridiplantae</taxon>
        <taxon>Streptophyta</taxon>
        <taxon>Embryophyta</taxon>
        <taxon>Tracheophyta</taxon>
        <taxon>Spermatophyta</taxon>
        <taxon>Magnoliopsida</taxon>
        <taxon>eudicotyledons</taxon>
        <taxon>Gunneridae</taxon>
        <taxon>Pentapetalae</taxon>
        <taxon>asterids</taxon>
        <taxon>campanulids</taxon>
        <taxon>Asterales</taxon>
        <taxon>Asteraceae</taxon>
        <taxon>Asteroideae</taxon>
        <taxon>Heliantheae alliance</taxon>
        <taxon>Tageteae</taxon>
        <taxon>Tagetes</taxon>
    </lineage>
</organism>
<dbReference type="InterPro" id="IPR023828">
    <property type="entry name" value="Peptidase_S8_Ser-AS"/>
</dbReference>